<name>A0A7Y9EU72_9MICO</name>
<keyword evidence="2" id="KW-1185">Reference proteome</keyword>
<sequence length="233" mass="24393">MDAGAPDLGLDEVGLLADRVRRRLYDYIAAQPAPVSREDAANAAHLSRSLAAYHLDKLAAAGLLDVSYAHPEGRGGPGSGRPAKRYARSAREAAVSLPPRNYVMLANIIASAADAAAPPEFRTALAEAARREGRALGENEPDVGMALRTAGYEPVTDDEGGIVLRNCPFHSVVREHAELACGLNHAFVEGTLCGAGTDPARAELAPAEGRCCVVVHPETAAPLETATPSEERA</sequence>
<dbReference type="CDD" id="cd00090">
    <property type="entry name" value="HTH_ARSR"/>
    <property type="match status" value="1"/>
</dbReference>
<dbReference type="EMBL" id="JACCBH010000001">
    <property type="protein sequence ID" value="NYD54043.1"/>
    <property type="molecule type" value="Genomic_DNA"/>
</dbReference>
<protein>
    <submittedName>
        <fullName evidence="1">Putative ArsR family transcriptional regulator</fullName>
    </submittedName>
</protein>
<dbReference type="InterPro" id="IPR011991">
    <property type="entry name" value="ArsR-like_HTH"/>
</dbReference>
<dbReference type="SUPFAM" id="SSF46785">
    <property type="entry name" value="Winged helix' DNA-binding domain"/>
    <property type="match status" value="1"/>
</dbReference>
<accession>A0A7Y9EU72</accession>
<gene>
    <name evidence="1" type="ORF">BKA02_001098</name>
</gene>
<dbReference type="InterPro" id="IPR036388">
    <property type="entry name" value="WH-like_DNA-bd_sf"/>
</dbReference>
<evidence type="ECO:0000313" key="1">
    <source>
        <dbReference type="EMBL" id="NYD54043.1"/>
    </source>
</evidence>
<dbReference type="Gene3D" id="1.10.10.10">
    <property type="entry name" value="Winged helix-like DNA-binding domain superfamily/Winged helix DNA-binding domain"/>
    <property type="match status" value="1"/>
</dbReference>
<dbReference type="Pfam" id="PF12840">
    <property type="entry name" value="HTH_20"/>
    <property type="match status" value="1"/>
</dbReference>
<comment type="caution">
    <text evidence="1">The sequence shown here is derived from an EMBL/GenBank/DDBJ whole genome shotgun (WGS) entry which is preliminary data.</text>
</comment>
<proteinExistence type="predicted"/>
<dbReference type="Proteomes" id="UP000552045">
    <property type="component" value="Unassembled WGS sequence"/>
</dbReference>
<dbReference type="InterPro" id="IPR036390">
    <property type="entry name" value="WH_DNA-bd_sf"/>
</dbReference>
<dbReference type="RefSeq" id="WP_179432051.1">
    <property type="nucleotide sequence ID" value="NZ_BAABLC010000001.1"/>
</dbReference>
<reference evidence="1 2" key="1">
    <citation type="submission" date="2020-07" db="EMBL/GenBank/DDBJ databases">
        <title>Sequencing the genomes of 1000 actinobacteria strains.</title>
        <authorList>
            <person name="Klenk H.-P."/>
        </authorList>
    </citation>
    <scope>NUCLEOTIDE SEQUENCE [LARGE SCALE GENOMIC DNA]</scope>
    <source>
        <strain evidence="1 2">DSM 22185</strain>
    </source>
</reference>
<evidence type="ECO:0000313" key="2">
    <source>
        <dbReference type="Proteomes" id="UP000552045"/>
    </source>
</evidence>
<organism evidence="1 2">
    <name type="scientific">Microbacterium pseudoresistens</name>
    <dbReference type="NCBI Taxonomy" id="640634"/>
    <lineage>
        <taxon>Bacteria</taxon>
        <taxon>Bacillati</taxon>
        <taxon>Actinomycetota</taxon>
        <taxon>Actinomycetes</taxon>
        <taxon>Micrococcales</taxon>
        <taxon>Microbacteriaceae</taxon>
        <taxon>Microbacterium</taxon>
    </lineage>
</organism>
<dbReference type="AlphaFoldDB" id="A0A7Y9EU72"/>